<feature type="compositionally biased region" description="Basic and acidic residues" evidence="1">
    <location>
        <begin position="86"/>
        <end position="108"/>
    </location>
</feature>
<gene>
    <name evidence="2" type="ORF">N658DRAFT_518506</name>
</gene>
<feature type="compositionally biased region" description="Low complexity" evidence="1">
    <location>
        <begin position="123"/>
        <end position="143"/>
    </location>
</feature>
<reference evidence="2" key="2">
    <citation type="submission" date="2023-05" db="EMBL/GenBank/DDBJ databases">
        <authorList>
            <consortium name="Lawrence Berkeley National Laboratory"/>
            <person name="Steindorff A."/>
            <person name="Hensen N."/>
            <person name="Bonometti L."/>
            <person name="Westerberg I."/>
            <person name="Brannstrom I.O."/>
            <person name="Guillou S."/>
            <person name="Cros-Aarteil S."/>
            <person name="Calhoun S."/>
            <person name="Haridas S."/>
            <person name="Kuo A."/>
            <person name="Mondo S."/>
            <person name="Pangilinan J."/>
            <person name="Riley R."/>
            <person name="Labutti K."/>
            <person name="Andreopoulos B."/>
            <person name="Lipzen A."/>
            <person name="Chen C."/>
            <person name="Yanf M."/>
            <person name="Daum C."/>
            <person name="Ng V."/>
            <person name="Clum A."/>
            <person name="Ohm R."/>
            <person name="Martin F."/>
            <person name="Silar P."/>
            <person name="Natvig D."/>
            <person name="Lalanne C."/>
            <person name="Gautier V."/>
            <person name="Ament-Velasquez S.L."/>
            <person name="Kruys A."/>
            <person name="Hutchinson M.I."/>
            <person name="Powell A.J."/>
            <person name="Barry K."/>
            <person name="Miller A.N."/>
            <person name="Grigoriev I.V."/>
            <person name="Debuchy R."/>
            <person name="Gladieux P."/>
            <person name="Thoren M.H."/>
            <person name="Johannesson H."/>
        </authorList>
    </citation>
    <scope>NUCLEOTIDE SEQUENCE</scope>
    <source>
        <strain evidence="2">CBS 757.83</strain>
    </source>
</reference>
<feature type="compositionally biased region" description="Low complexity" evidence="1">
    <location>
        <begin position="76"/>
        <end position="85"/>
    </location>
</feature>
<evidence type="ECO:0000256" key="1">
    <source>
        <dbReference type="SAM" id="MobiDB-lite"/>
    </source>
</evidence>
<dbReference type="EMBL" id="MU863671">
    <property type="protein sequence ID" value="KAK4097626.1"/>
    <property type="molecule type" value="Genomic_DNA"/>
</dbReference>
<comment type="caution">
    <text evidence="2">The sequence shown here is derived from an EMBL/GenBank/DDBJ whole genome shotgun (WGS) entry which is preliminary data.</text>
</comment>
<reference evidence="2" key="1">
    <citation type="journal article" date="2023" name="Mol. Phylogenet. Evol.">
        <title>Genome-scale phylogeny and comparative genomics of the fungal order Sordariales.</title>
        <authorList>
            <person name="Hensen N."/>
            <person name="Bonometti L."/>
            <person name="Westerberg I."/>
            <person name="Brannstrom I.O."/>
            <person name="Guillou S."/>
            <person name="Cros-Aarteil S."/>
            <person name="Calhoun S."/>
            <person name="Haridas S."/>
            <person name="Kuo A."/>
            <person name="Mondo S."/>
            <person name="Pangilinan J."/>
            <person name="Riley R."/>
            <person name="LaButti K."/>
            <person name="Andreopoulos B."/>
            <person name="Lipzen A."/>
            <person name="Chen C."/>
            <person name="Yan M."/>
            <person name="Daum C."/>
            <person name="Ng V."/>
            <person name="Clum A."/>
            <person name="Steindorff A."/>
            <person name="Ohm R.A."/>
            <person name="Martin F."/>
            <person name="Silar P."/>
            <person name="Natvig D.O."/>
            <person name="Lalanne C."/>
            <person name="Gautier V."/>
            <person name="Ament-Velasquez S.L."/>
            <person name="Kruys A."/>
            <person name="Hutchinson M.I."/>
            <person name="Powell A.J."/>
            <person name="Barry K."/>
            <person name="Miller A.N."/>
            <person name="Grigoriev I.V."/>
            <person name="Debuchy R."/>
            <person name="Gladieux P."/>
            <person name="Hiltunen Thoren M."/>
            <person name="Johannesson H."/>
        </authorList>
    </citation>
    <scope>NUCLEOTIDE SEQUENCE</scope>
    <source>
        <strain evidence="2">CBS 757.83</strain>
    </source>
</reference>
<protein>
    <submittedName>
        <fullName evidence="2">Uncharacterized protein</fullName>
    </submittedName>
</protein>
<evidence type="ECO:0000313" key="2">
    <source>
        <dbReference type="EMBL" id="KAK4097626.1"/>
    </source>
</evidence>
<accession>A0AAN6PV41</accession>
<proteinExistence type="predicted"/>
<evidence type="ECO:0000313" key="3">
    <source>
        <dbReference type="Proteomes" id="UP001305647"/>
    </source>
</evidence>
<name>A0AAN6PV41_9PEZI</name>
<feature type="region of interest" description="Disordered" evidence="1">
    <location>
        <begin position="1"/>
        <end position="26"/>
    </location>
</feature>
<feature type="compositionally biased region" description="Basic residues" evidence="1">
    <location>
        <begin position="65"/>
        <end position="75"/>
    </location>
</feature>
<dbReference type="Proteomes" id="UP001305647">
    <property type="component" value="Unassembled WGS sequence"/>
</dbReference>
<keyword evidence="3" id="KW-1185">Reference proteome</keyword>
<organism evidence="2 3">
    <name type="scientific">Parathielavia hyrcaniae</name>
    <dbReference type="NCBI Taxonomy" id="113614"/>
    <lineage>
        <taxon>Eukaryota</taxon>
        <taxon>Fungi</taxon>
        <taxon>Dikarya</taxon>
        <taxon>Ascomycota</taxon>
        <taxon>Pezizomycotina</taxon>
        <taxon>Sordariomycetes</taxon>
        <taxon>Sordariomycetidae</taxon>
        <taxon>Sordariales</taxon>
        <taxon>Chaetomiaceae</taxon>
        <taxon>Parathielavia</taxon>
    </lineage>
</organism>
<sequence length="348" mass="38388">MNAVKTSQRHRPAPVRPAAAETHHVKPYTHWAADADEGRALARSNILLPGEHHHHAIQPLDQRHGHERHTCRRNSSKSPSNSDVSSDGRQRRPPSLERQDAFRDEKTVKRQQRRCSWDDDETSSPSLRRATTTTRTGFPTRVSRTTSEEDDDAREIAELYRMGLLYDDEHERGEGFSLGQIVLEEPVYPVRVRPARRRGREKSFGSGSGPSLKVDLAFSALAEDEALARWLVSSCASSFPSFSQSMESERPVSWRVAVHDPPRLAVVYELADDAVSALSAGDFLGSGSVSEFSDCVAEEQFGQDWAMLDACNGMETGASTTAAATIAVADDVDEEVDGPWVVLGHDGS</sequence>
<feature type="region of interest" description="Disordered" evidence="1">
    <location>
        <begin position="58"/>
        <end position="150"/>
    </location>
</feature>
<dbReference type="AlphaFoldDB" id="A0AAN6PV41"/>